<evidence type="ECO:0000313" key="2">
    <source>
        <dbReference type="Proteomes" id="UP000003754"/>
    </source>
</evidence>
<proteinExistence type="predicted"/>
<dbReference type="KEGG" id="vg:14012050"/>
<protein>
    <submittedName>
        <fullName evidence="1">Uncharacterized protein</fullName>
    </submittedName>
</protein>
<accession>J7F8Z2</accession>
<dbReference type="RefSeq" id="YP_007006553.1">
    <property type="nucleotide sequence ID" value="NC_019519.1"/>
</dbReference>
<dbReference type="EMBL" id="JQ312117">
    <property type="protein sequence ID" value="AFH19795.1"/>
    <property type="molecule type" value="Genomic_DNA"/>
</dbReference>
<gene>
    <name evidence="1" type="ORF">7-7-1_00097</name>
</gene>
<dbReference type="Proteomes" id="UP000003754">
    <property type="component" value="Segment"/>
</dbReference>
<reference evidence="1 2" key="1">
    <citation type="submission" date="2011-12" db="EMBL/GenBank/DDBJ databases">
        <title>The genome sequence of the flagella-specific Agrobacterium bacteriophage 7-7-1.</title>
        <authorList>
            <person name="Schmitt R."/>
            <person name="Van den Bossche A."/>
            <person name="Lavigne R."/>
            <person name="Kropinski A.M."/>
        </authorList>
    </citation>
    <scope>NUCLEOTIDE SEQUENCE [LARGE SCALE GENOMIC DNA]</scope>
</reference>
<evidence type="ECO:0000313" key="1">
    <source>
        <dbReference type="EMBL" id="AFH19795.1"/>
    </source>
</evidence>
<keyword evidence="2" id="KW-1185">Reference proteome</keyword>
<organism evidence="1 2">
    <name type="scientific">Agrobacterium phage 7-7-1</name>
    <dbReference type="NCBI Taxonomy" id="1161931"/>
    <lineage>
        <taxon>Viruses</taxon>
        <taxon>Duplodnaviria</taxon>
        <taxon>Heunggongvirae</taxon>
        <taxon>Uroviricota</taxon>
        <taxon>Caudoviricetes</taxon>
        <taxon>Schmittlotzvirus</taxon>
        <taxon>Schmittlotzvirus sv771</taxon>
    </lineage>
</organism>
<name>J7F8Z2_9CAUD</name>
<sequence length="83" mass="9202">MRVKVGNEWFSCSGETPIQVELTEKDKQNIANMAPGATLYAVFAEPARTEFERGQQMAWMLEGSNKQGAIISVEEAEKATHVD</sequence>
<dbReference type="GeneID" id="14012050"/>